<accession>A0A371E2Q5</accession>
<organism evidence="1 2">
    <name type="scientific">Mucuna pruriens</name>
    <name type="common">Velvet bean</name>
    <name type="synonym">Dolichos pruriens</name>
    <dbReference type="NCBI Taxonomy" id="157652"/>
    <lineage>
        <taxon>Eukaryota</taxon>
        <taxon>Viridiplantae</taxon>
        <taxon>Streptophyta</taxon>
        <taxon>Embryophyta</taxon>
        <taxon>Tracheophyta</taxon>
        <taxon>Spermatophyta</taxon>
        <taxon>Magnoliopsida</taxon>
        <taxon>eudicotyledons</taxon>
        <taxon>Gunneridae</taxon>
        <taxon>Pentapetalae</taxon>
        <taxon>rosids</taxon>
        <taxon>fabids</taxon>
        <taxon>Fabales</taxon>
        <taxon>Fabaceae</taxon>
        <taxon>Papilionoideae</taxon>
        <taxon>50 kb inversion clade</taxon>
        <taxon>NPAAA clade</taxon>
        <taxon>indigoferoid/millettioid clade</taxon>
        <taxon>Phaseoleae</taxon>
        <taxon>Mucuna</taxon>
    </lineage>
</organism>
<evidence type="ECO:0000313" key="2">
    <source>
        <dbReference type="Proteomes" id="UP000257109"/>
    </source>
</evidence>
<evidence type="ECO:0000313" key="1">
    <source>
        <dbReference type="EMBL" id="RDX60304.1"/>
    </source>
</evidence>
<comment type="caution">
    <text evidence="1">The sequence shown here is derived from an EMBL/GenBank/DDBJ whole genome shotgun (WGS) entry which is preliminary data.</text>
</comment>
<dbReference type="EMBL" id="QJKJ01016957">
    <property type="protein sequence ID" value="RDX60304.1"/>
    <property type="molecule type" value="Genomic_DNA"/>
</dbReference>
<name>A0A371E2Q5_MUCPR</name>
<reference evidence="1" key="1">
    <citation type="submission" date="2018-05" db="EMBL/GenBank/DDBJ databases">
        <title>Draft genome of Mucuna pruriens seed.</title>
        <authorList>
            <person name="Nnadi N.E."/>
            <person name="Vos R."/>
            <person name="Hasami M.H."/>
            <person name="Devisetty U.K."/>
            <person name="Aguiy J.C."/>
        </authorList>
    </citation>
    <scope>NUCLEOTIDE SEQUENCE [LARGE SCALE GENOMIC DNA]</scope>
    <source>
        <strain evidence="1">JCA_2017</strain>
    </source>
</reference>
<dbReference type="AlphaFoldDB" id="A0A371E2Q5"/>
<keyword evidence="2" id="KW-1185">Reference proteome</keyword>
<sequence>LSKFHNLVSLPKLDYSLIFFRKYDFLFVRLNDKNYSTWTFKFHIFVKGKDLWVIFKDTQVIAWILGFVDPTIILNLQPYQVFATMWTYLKKVYSILSNFMHRDHVSSLDACSMIYYVKERKCLLTQSLIEEHKSSIVPCRQGKSRCHNLSVVQCFCCNSCNLHDIFIFQQYSESLDISLASQIFLQSLDSLKYNQLRCMLITLALYKLQQIQFTMNEQNTSKFIVTRPEKCMIVESSIYHMSQYLFKYLNICSNN</sequence>
<dbReference type="OrthoDB" id="1400168at2759"/>
<dbReference type="Proteomes" id="UP000257109">
    <property type="component" value="Unassembled WGS sequence"/>
</dbReference>
<protein>
    <submittedName>
        <fullName evidence="1">Uncharacterized protein</fullName>
    </submittedName>
</protein>
<proteinExistence type="predicted"/>
<feature type="non-terminal residue" evidence="1">
    <location>
        <position position="1"/>
    </location>
</feature>
<gene>
    <name evidence="1" type="ORF">CR513_61566</name>
</gene>
<feature type="non-terminal residue" evidence="1">
    <location>
        <position position="255"/>
    </location>
</feature>